<keyword evidence="7" id="KW-0812">Transmembrane</keyword>
<keyword evidence="2 7" id="KW-0349">Heme</keyword>
<evidence type="ECO:0000256" key="1">
    <source>
        <dbReference type="ARBA" id="ARBA00010342"/>
    </source>
</evidence>
<accession>A0ABQ5V6L5</accession>
<dbReference type="Gene3D" id="1.10.8.640">
    <property type="entry name" value="Cytochrome C biogenesis protein"/>
    <property type="match status" value="1"/>
</dbReference>
<sequence length="157" mass="17511">MRPFAFVLLLPLLMFGESSAFAQLDPAPSETSITISPENEARARALGRTLRCVVCQNQSIEESDAELAADMRTLVREALSSGSTEAEVTALMRDRYGDYVLLKPPVQGNTLVLWFAPLIAIFLGLVWFISLKRKRQSVPVEALSDEERERLEALRQS</sequence>
<name>A0ABQ5V6L5_9PROT</name>
<dbReference type="EMBL" id="BSNK01000001">
    <property type="protein sequence ID" value="GLQ22720.1"/>
    <property type="molecule type" value="Genomic_DNA"/>
</dbReference>
<feature type="domain" description="CcmH/CycL/Ccl2/NrfF N-terminal" evidence="8">
    <location>
        <begin position="27"/>
        <end position="154"/>
    </location>
</feature>
<organism evidence="9 10">
    <name type="scientific">Algimonas ampicilliniresistens</name>
    <dbReference type="NCBI Taxonomy" id="1298735"/>
    <lineage>
        <taxon>Bacteria</taxon>
        <taxon>Pseudomonadati</taxon>
        <taxon>Pseudomonadota</taxon>
        <taxon>Alphaproteobacteria</taxon>
        <taxon>Maricaulales</taxon>
        <taxon>Robiginitomaculaceae</taxon>
        <taxon>Algimonas</taxon>
    </lineage>
</organism>
<reference evidence="9" key="1">
    <citation type="journal article" date="2014" name="Int. J. Syst. Evol. Microbiol.">
        <title>Complete genome of a new Firmicutes species belonging to the dominant human colonic microbiota ('Ruminococcus bicirculans') reveals two chromosomes and a selective capacity to utilize plant glucans.</title>
        <authorList>
            <consortium name="NISC Comparative Sequencing Program"/>
            <person name="Wegmann U."/>
            <person name="Louis P."/>
            <person name="Goesmann A."/>
            <person name="Henrissat B."/>
            <person name="Duncan S.H."/>
            <person name="Flint H.J."/>
        </authorList>
    </citation>
    <scope>NUCLEOTIDE SEQUENCE</scope>
    <source>
        <strain evidence="9">NBRC 108219</strain>
    </source>
</reference>
<reference evidence="9" key="2">
    <citation type="submission" date="2023-01" db="EMBL/GenBank/DDBJ databases">
        <title>Draft genome sequence of Algimonas ampicilliniresistens strain NBRC 108219.</title>
        <authorList>
            <person name="Sun Q."/>
            <person name="Mori K."/>
        </authorList>
    </citation>
    <scope>NUCLEOTIDE SEQUENCE</scope>
    <source>
        <strain evidence="9">NBRC 108219</strain>
    </source>
</reference>
<protein>
    <recommendedName>
        <fullName evidence="7">Cytochrome c-type biogenesis protein</fullName>
    </recommendedName>
</protein>
<comment type="caution">
    <text evidence="9">The sequence shown here is derived from an EMBL/GenBank/DDBJ whole genome shotgun (WGS) entry which is preliminary data.</text>
</comment>
<comment type="similarity">
    <text evidence="1 7">Belongs to the CcmH/CycL/Ccl2/NrfF family.</text>
</comment>
<feature type="chain" id="PRO_5044999295" description="Cytochrome c-type biogenesis protein" evidence="7">
    <location>
        <begin position="23"/>
        <end position="157"/>
    </location>
</feature>
<dbReference type="CDD" id="cd16378">
    <property type="entry name" value="CcmH_N"/>
    <property type="match status" value="1"/>
</dbReference>
<dbReference type="PANTHER" id="PTHR47870">
    <property type="entry name" value="CYTOCHROME C-TYPE BIOGENESIS PROTEIN CCMH"/>
    <property type="match status" value="1"/>
</dbReference>
<dbReference type="PANTHER" id="PTHR47870:SF1">
    <property type="entry name" value="CYTOCHROME C-TYPE BIOGENESIS PROTEIN CCMH"/>
    <property type="match status" value="1"/>
</dbReference>
<dbReference type="Pfam" id="PF03918">
    <property type="entry name" value="CcmH"/>
    <property type="match status" value="1"/>
</dbReference>
<keyword evidence="4 7" id="KW-0732">Signal</keyword>
<evidence type="ECO:0000256" key="2">
    <source>
        <dbReference type="ARBA" id="ARBA00022617"/>
    </source>
</evidence>
<dbReference type="InterPro" id="IPR038297">
    <property type="entry name" value="CcmH/CycL/NrfF/Ccl2_sf"/>
</dbReference>
<dbReference type="InterPro" id="IPR051263">
    <property type="entry name" value="C-type_cytochrome_biogenesis"/>
</dbReference>
<keyword evidence="7" id="KW-0472">Membrane</keyword>
<evidence type="ECO:0000313" key="9">
    <source>
        <dbReference type="EMBL" id="GLQ22720.1"/>
    </source>
</evidence>
<dbReference type="RefSeq" id="WP_284387382.1">
    <property type="nucleotide sequence ID" value="NZ_BSNK01000001.1"/>
</dbReference>
<feature type="signal peptide" evidence="7">
    <location>
        <begin position="1"/>
        <end position="22"/>
    </location>
</feature>
<keyword evidence="6 7" id="KW-0408">Iron</keyword>
<evidence type="ECO:0000256" key="6">
    <source>
        <dbReference type="ARBA" id="ARBA00023004"/>
    </source>
</evidence>
<keyword evidence="5" id="KW-0201">Cytochrome c-type biogenesis</keyword>
<feature type="transmembrane region" description="Helical" evidence="7">
    <location>
        <begin position="111"/>
        <end position="129"/>
    </location>
</feature>
<evidence type="ECO:0000256" key="7">
    <source>
        <dbReference type="RuleBase" id="RU364112"/>
    </source>
</evidence>
<comment type="function">
    <text evidence="7">Possible subunit of a heme lyase.</text>
</comment>
<dbReference type="InterPro" id="IPR005616">
    <property type="entry name" value="CcmH/CycL/Ccl2/NrfF_N"/>
</dbReference>
<proteinExistence type="inferred from homology"/>
<dbReference type="Proteomes" id="UP001161391">
    <property type="component" value="Unassembled WGS sequence"/>
</dbReference>
<evidence type="ECO:0000256" key="5">
    <source>
        <dbReference type="ARBA" id="ARBA00022748"/>
    </source>
</evidence>
<keyword evidence="3 7" id="KW-0479">Metal-binding</keyword>
<gene>
    <name evidence="9" type="ORF">GCM10007853_05940</name>
</gene>
<evidence type="ECO:0000256" key="4">
    <source>
        <dbReference type="ARBA" id="ARBA00022729"/>
    </source>
</evidence>
<evidence type="ECO:0000259" key="8">
    <source>
        <dbReference type="Pfam" id="PF03918"/>
    </source>
</evidence>
<evidence type="ECO:0000313" key="10">
    <source>
        <dbReference type="Proteomes" id="UP001161391"/>
    </source>
</evidence>
<evidence type="ECO:0000256" key="3">
    <source>
        <dbReference type="ARBA" id="ARBA00022723"/>
    </source>
</evidence>
<keyword evidence="10" id="KW-1185">Reference proteome</keyword>
<keyword evidence="7" id="KW-1133">Transmembrane helix</keyword>